<evidence type="ECO:0000256" key="4">
    <source>
        <dbReference type="ARBA" id="ARBA00022840"/>
    </source>
</evidence>
<evidence type="ECO:0000256" key="5">
    <source>
        <dbReference type="ARBA" id="ARBA00023242"/>
    </source>
</evidence>
<keyword evidence="3" id="KW-0547">Nucleotide-binding</keyword>
<feature type="region of interest" description="Disordered" evidence="6">
    <location>
        <begin position="665"/>
        <end position="700"/>
    </location>
</feature>
<dbReference type="GO" id="GO:0032807">
    <property type="term" value="C:DNA ligase IV complex"/>
    <property type="evidence" value="ECO:0007669"/>
    <property type="project" value="TreeGrafter"/>
</dbReference>
<dbReference type="GO" id="GO:0003910">
    <property type="term" value="F:DNA ligase (ATP) activity"/>
    <property type="evidence" value="ECO:0007669"/>
    <property type="project" value="InterPro"/>
</dbReference>
<dbReference type="Pfam" id="PF04675">
    <property type="entry name" value="DNA_ligase_A_N"/>
    <property type="match status" value="1"/>
</dbReference>
<keyword evidence="5" id="KW-0539">Nucleus</keyword>
<comment type="similarity">
    <text evidence="1">Belongs to the ATP-dependent DNA ligase family.</text>
</comment>
<dbReference type="Gene3D" id="1.10.3260.10">
    <property type="entry name" value="DNA ligase, ATP-dependent, N-terminal domain"/>
    <property type="match status" value="1"/>
</dbReference>
<comment type="caution">
    <text evidence="8">The sequence shown here is derived from an EMBL/GenBank/DDBJ whole genome shotgun (WGS) entry which is preliminary data.</text>
</comment>
<reference evidence="8" key="1">
    <citation type="journal article" date="2023" name="Mol. Phylogenet. Evol.">
        <title>Genome-scale phylogeny and comparative genomics of the fungal order Sordariales.</title>
        <authorList>
            <person name="Hensen N."/>
            <person name="Bonometti L."/>
            <person name="Westerberg I."/>
            <person name="Brannstrom I.O."/>
            <person name="Guillou S."/>
            <person name="Cros-Aarteil S."/>
            <person name="Calhoun S."/>
            <person name="Haridas S."/>
            <person name="Kuo A."/>
            <person name="Mondo S."/>
            <person name="Pangilinan J."/>
            <person name="Riley R."/>
            <person name="LaButti K."/>
            <person name="Andreopoulos B."/>
            <person name="Lipzen A."/>
            <person name="Chen C."/>
            <person name="Yan M."/>
            <person name="Daum C."/>
            <person name="Ng V."/>
            <person name="Clum A."/>
            <person name="Steindorff A."/>
            <person name="Ohm R.A."/>
            <person name="Martin F."/>
            <person name="Silar P."/>
            <person name="Natvig D.O."/>
            <person name="Lalanne C."/>
            <person name="Gautier V."/>
            <person name="Ament-Velasquez S.L."/>
            <person name="Kruys A."/>
            <person name="Hutchinson M.I."/>
            <person name="Powell A.J."/>
            <person name="Barry K."/>
            <person name="Miller A.N."/>
            <person name="Grigoriev I.V."/>
            <person name="Debuchy R."/>
            <person name="Gladieux P."/>
            <person name="Hiltunen Thoren M."/>
            <person name="Johannesson H."/>
        </authorList>
    </citation>
    <scope>NUCLEOTIDE SEQUENCE</scope>
    <source>
        <strain evidence="8">CBS 990.96</strain>
    </source>
</reference>
<keyword evidence="2" id="KW-0436">Ligase</keyword>
<dbReference type="InterPro" id="IPR012308">
    <property type="entry name" value="DNA_ligase_ATP-dep_N"/>
</dbReference>
<dbReference type="Gene3D" id="3.30.470.30">
    <property type="entry name" value="DNA ligase/mRNA capping enzyme"/>
    <property type="match status" value="1"/>
</dbReference>
<feature type="compositionally biased region" description="Low complexity" evidence="6">
    <location>
        <begin position="672"/>
        <end position="693"/>
    </location>
</feature>
<dbReference type="SUPFAM" id="SSF56091">
    <property type="entry name" value="DNA ligase/mRNA capping enzyme, catalytic domain"/>
    <property type="match status" value="1"/>
</dbReference>
<reference evidence="8" key="2">
    <citation type="submission" date="2023-05" db="EMBL/GenBank/DDBJ databases">
        <authorList>
            <consortium name="Lawrence Berkeley National Laboratory"/>
            <person name="Steindorff A."/>
            <person name="Hensen N."/>
            <person name="Bonometti L."/>
            <person name="Westerberg I."/>
            <person name="Brannstrom I.O."/>
            <person name="Guillou S."/>
            <person name="Cros-Aarteil S."/>
            <person name="Calhoun S."/>
            <person name="Haridas S."/>
            <person name="Kuo A."/>
            <person name="Mondo S."/>
            <person name="Pangilinan J."/>
            <person name="Riley R."/>
            <person name="Labutti K."/>
            <person name="Andreopoulos B."/>
            <person name="Lipzen A."/>
            <person name="Chen C."/>
            <person name="Yanf M."/>
            <person name="Daum C."/>
            <person name="Ng V."/>
            <person name="Clum A."/>
            <person name="Ohm R."/>
            <person name="Martin F."/>
            <person name="Silar P."/>
            <person name="Natvig D."/>
            <person name="Lalanne C."/>
            <person name="Gautier V."/>
            <person name="Ament-Velasquez S.L."/>
            <person name="Kruys A."/>
            <person name="Hutchinson M.I."/>
            <person name="Powell A.J."/>
            <person name="Barry K."/>
            <person name="Miller A.N."/>
            <person name="Grigoriev I.V."/>
            <person name="Debuchy R."/>
            <person name="Gladieux P."/>
            <person name="Thoren M.H."/>
            <person name="Johannesson H."/>
        </authorList>
    </citation>
    <scope>NUCLEOTIDE SEQUENCE</scope>
    <source>
        <strain evidence="8">CBS 990.96</strain>
    </source>
</reference>
<evidence type="ECO:0000256" key="6">
    <source>
        <dbReference type="SAM" id="MobiDB-lite"/>
    </source>
</evidence>
<dbReference type="PROSITE" id="PS50160">
    <property type="entry name" value="DNA_LIGASE_A3"/>
    <property type="match status" value="1"/>
</dbReference>
<proteinExistence type="inferred from homology"/>
<accession>A0AAN7H0I7</accession>
<evidence type="ECO:0000313" key="9">
    <source>
        <dbReference type="Proteomes" id="UP001301958"/>
    </source>
</evidence>
<feature type="compositionally biased region" description="Basic and acidic residues" evidence="6">
    <location>
        <begin position="734"/>
        <end position="747"/>
    </location>
</feature>
<dbReference type="PANTHER" id="PTHR45997">
    <property type="entry name" value="DNA LIGASE 4"/>
    <property type="match status" value="1"/>
</dbReference>
<feature type="compositionally biased region" description="Polar residues" evidence="6">
    <location>
        <begin position="748"/>
        <end position="759"/>
    </location>
</feature>
<dbReference type="GO" id="GO:0006303">
    <property type="term" value="P:double-strand break repair via nonhomologous end joining"/>
    <property type="evidence" value="ECO:0007669"/>
    <property type="project" value="TreeGrafter"/>
</dbReference>
<keyword evidence="4" id="KW-0067">ATP-binding</keyword>
<evidence type="ECO:0000259" key="7">
    <source>
        <dbReference type="PROSITE" id="PS50160"/>
    </source>
</evidence>
<feature type="region of interest" description="Disordered" evidence="6">
    <location>
        <begin position="731"/>
        <end position="816"/>
    </location>
</feature>
<name>A0AAN7H0I7_9PEZI</name>
<evidence type="ECO:0000313" key="8">
    <source>
        <dbReference type="EMBL" id="KAK4225019.1"/>
    </source>
</evidence>
<dbReference type="GO" id="GO:0006310">
    <property type="term" value="P:DNA recombination"/>
    <property type="evidence" value="ECO:0007669"/>
    <property type="project" value="InterPro"/>
</dbReference>
<dbReference type="GO" id="GO:0003677">
    <property type="term" value="F:DNA binding"/>
    <property type="evidence" value="ECO:0007669"/>
    <property type="project" value="InterPro"/>
</dbReference>
<dbReference type="Gene3D" id="2.40.50.140">
    <property type="entry name" value="Nucleic acid-binding proteins"/>
    <property type="match status" value="1"/>
</dbReference>
<dbReference type="InterPro" id="IPR012310">
    <property type="entry name" value="DNA_ligase_ATP-dep_cent"/>
</dbReference>
<feature type="compositionally biased region" description="Polar residues" evidence="6">
    <location>
        <begin position="767"/>
        <end position="785"/>
    </location>
</feature>
<feature type="domain" description="ATP-dependent DNA ligase family profile" evidence="7">
    <location>
        <begin position="381"/>
        <end position="521"/>
    </location>
</feature>
<sequence>MPLSFSSICDLLQRLEDNRLARKGVTTSSIIIQEWFGKNQTELQRNETRTAAILSTLFPEKRTDRVYNIREKKLQSLIARGLCLGRSRIAQLGRWSLHGTGVDLAECVEGIVKETPNPNDHTAVAVDEVDDLLHRLAASCRFSSPAVQQSSSGARLADHELHLGELYRRVSARDAKWLTRLILKNYEPVVLDPHIVYRNLHPLLPAILKVQDDFTVAGHVLDTQRRNRTVTGRNDLAEFLKPSLGVKVGRQTWLKGRSIKHVLSMCYGRISCEEKLDGEYCQIHIDLTKGENCIQIFSKSGKDSTADRIKLHESIRKSLRIGEAQCRFKRGCILEGELVVWSDREEKILDFHKIRKHVSRSGSFIGTAMDSQTHHWEHLMIVYFDVLMIDDESLLSVKHSERFQRLKQLVTLVPGRSDLVKRVTIDFNSRMAVSDLRRLFAKCITAQQEGLVIKADDPYFDFNTSKRPYCCCAIKLKKEYVGNFGDIGDFAVVGARFDATKAKSYNIPTLKWTHFYIGCLENKEEVRRFGKRPKFIVTNAVTLNASQLETFALFVNPETTLLDENTAFDLRIEPGVDEGRRPTVVFPSPPVFDLRCFSFDKEGNTGFWTPRFPMVNKVHCDRTYHDAISFSELQEMAIQEKEAPPPDDSQELLGWIAALEKADPKTAIDTDTQSTAATTTAPPTPSQRASTSQVSDSQGETQVSVNTVWRQLTHPLSSFIEASVLRLSQPISHSPREEDSRGRKRSSDSLVTEGITSSSKVRKRSPDQTASSAFSSQQNNGTVSCNGYRVPLRDVSAGSSRRNHEPDHPRPGLSASFSMYQPLLEDNLSNPGQTAPPSLMASMSFHKITAPVSSGSSFKGLTDRPTASFSTHLSSCRSQGNCKYYPDECVLSAYSILLSPCIAGFPWVTEDLLSAHGVTGFIKDPLEWNAAQFISSNNSCTPSSSDATTQQSSGRRKRKVIFVDIRRKKATEEFLQQVEAANITRSNGDREYVPVYDWRVLEVLKEEERKSKGNRGKYEALFKMNGVNIFWKRFWVGLA</sequence>
<dbReference type="EMBL" id="MU865377">
    <property type="protein sequence ID" value="KAK4225019.1"/>
    <property type="molecule type" value="Genomic_DNA"/>
</dbReference>
<dbReference type="PANTHER" id="PTHR45997:SF2">
    <property type="entry name" value="ATP DEPENDENT DNA LIGASE DOMAIN PROTEIN (AFU_ORTHOLOGUE AFUA_5G02430)"/>
    <property type="match status" value="1"/>
</dbReference>
<dbReference type="GO" id="GO:0005524">
    <property type="term" value="F:ATP binding"/>
    <property type="evidence" value="ECO:0007669"/>
    <property type="project" value="UniProtKB-KW"/>
</dbReference>
<gene>
    <name evidence="8" type="ORF">QBC38DRAFT_531785</name>
</gene>
<dbReference type="InterPro" id="IPR029710">
    <property type="entry name" value="LIG4"/>
</dbReference>
<evidence type="ECO:0000256" key="2">
    <source>
        <dbReference type="ARBA" id="ARBA00022598"/>
    </source>
</evidence>
<dbReference type="InterPro" id="IPR036599">
    <property type="entry name" value="DNA_ligase_N_sf"/>
</dbReference>
<evidence type="ECO:0000256" key="1">
    <source>
        <dbReference type="ARBA" id="ARBA00007572"/>
    </source>
</evidence>
<keyword evidence="9" id="KW-1185">Reference proteome</keyword>
<dbReference type="GO" id="GO:0006297">
    <property type="term" value="P:nucleotide-excision repair, DNA gap filling"/>
    <property type="evidence" value="ECO:0007669"/>
    <property type="project" value="TreeGrafter"/>
</dbReference>
<evidence type="ECO:0000256" key="3">
    <source>
        <dbReference type="ARBA" id="ARBA00022741"/>
    </source>
</evidence>
<dbReference type="Pfam" id="PF01068">
    <property type="entry name" value="DNA_ligase_A_M"/>
    <property type="match status" value="1"/>
</dbReference>
<dbReference type="Proteomes" id="UP001301958">
    <property type="component" value="Unassembled WGS sequence"/>
</dbReference>
<dbReference type="AlphaFoldDB" id="A0AAN7H0I7"/>
<organism evidence="8 9">
    <name type="scientific">Podospora fimiseda</name>
    <dbReference type="NCBI Taxonomy" id="252190"/>
    <lineage>
        <taxon>Eukaryota</taxon>
        <taxon>Fungi</taxon>
        <taxon>Dikarya</taxon>
        <taxon>Ascomycota</taxon>
        <taxon>Pezizomycotina</taxon>
        <taxon>Sordariomycetes</taxon>
        <taxon>Sordariomycetidae</taxon>
        <taxon>Sordariales</taxon>
        <taxon>Podosporaceae</taxon>
        <taxon>Podospora</taxon>
    </lineage>
</organism>
<protein>
    <recommendedName>
        <fullName evidence="7">ATP-dependent DNA ligase family profile domain-containing protein</fullName>
    </recommendedName>
</protein>
<dbReference type="CDD" id="cd08039">
    <property type="entry name" value="Adenylation_DNA_ligase_Fungal"/>
    <property type="match status" value="1"/>
</dbReference>
<dbReference type="InterPro" id="IPR012340">
    <property type="entry name" value="NA-bd_OB-fold"/>
</dbReference>